<evidence type="ECO:0000259" key="1">
    <source>
        <dbReference type="Pfam" id="PF13503"/>
    </source>
</evidence>
<keyword evidence="3" id="KW-1185">Reference proteome</keyword>
<dbReference type="RefSeq" id="WP_370563058.1">
    <property type="nucleotide sequence ID" value="NZ_JBFWIB010000002.1"/>
</dbReference>
<gene>
    <name evidence="2" type="ORF">AB6713_03020</name>
</gene>
<proteinExistence type="predicted"/>
<comment type="caution">
    <text evidence="2">The sequence shown here is derived from an EMBL/GenBank/DDBJ whole genome shotgun (WGS) entry which is preliminary data.</text>
</comment>
<organism evidence="2 3">
    <name type="scientific">Luteimonas salinilitoris</name>
    <dbReference type="NCBI Taxonomy" id="3237697"/>
    <lineage>
        <taxon>Bacteria</taxon>
        <taxon>Pseudomonadati</taxon>
        <taxon>Pseudomonadota</taxon>
        <taxon>Gammaproteobacteria</taxon>
        <taxon>Lysobacterales</taxon>
        <taxon>Lysobacteraceae</taxon>
        <taxon>Luteimonas</taxon>
    </lineage>
</organism>
<accession>A0ABV4HM09</accession>
<sequence>MVGLSHREFLAQDYALINPMQVAPDQYRDLDTVRLLPKGLDRHARMMPLLLRLKSLAEHVRIDLLHRAEQWARDYDMPLFSALMSSDVELARLKAHLLRNMLLKRLGVGRIWLRFHDPRVYRHLCWLLDGEQMARLMGPVSAWMWYDPLVGAWHTHERAAAVELGPLQLSQAQWKAMDQVEALNRCMRDLADEDSGPLGKGILRQLMAGLLEAQRKGLDEIGDRVLYATQFVRQGADSTSLRQHG</sequence>
<feature type="domain" description="DUF4123" evidence="1">
    <location>
        <begin position="38"/>
        <end position="133"/>
    </location>
</feature>
<evidence type="ECO:0000313" key="3">
    <source>
        <dbReference type="Proteomes" id="UP001566331"/>
    </source>
</evidence>
<reference evidence="2 3" key="1">
    <citation type="submission" date="2024-07" db="EMBL/GenBank/DDBJ databases">
        <title>Luteimonas salilacus sp. nov., isolated from the shore soil of Salt Lake in Tibet of China.</title>
        <authorList>
            <person name="Zhang X."/>
            <person name="Li A."/>
        </authorList>
    </citation>
    <scope>NUCLEOTIDE SEQUENCE [LARGE SCALE GENOMIC DNA]</scope>
    <source>
        <strain evidence="2 3">B3-2-R+30</strain>
    </source>
</reference>
<dbReference type="InterPro" id="IPR025391">
    <property type="entry name" value="DUF4123"/>
</dbReference>
<name>A0ABV4HM09_9GAMM</name>
<dbReference type="Pfam" id="PF13503">
    <property type="entry name" value="DUF4123"/>
    <property type="match status" value="1"/>
</dbReference>
<dbReference type="EMBL" id="JBFWIC010000003">
    <property type="protein sequence ID" value="MEZ0473588.1"/>
    <property type="molecule type" value="Genomic_DNA"/>
</dbReference>
<evidence type="ECO:0000313" key="2">
    <source>
        <dbReference type="EMBL" id="MEZ0473588.1"/>
    </source>
</evidence>
<protein>
    <submittedName>
        <fullName evidence="2">DUF4123 domain-containing protein</fullName>
    </submittedName>
</protein>
<dbReference type="Proteomes" id="UP001566331">
    <property type="component" value="Unassembled WGS sequence"/>
</dbReference>